<name>A0A0K8TEH5_LYGHE</name>
<evidence type="ECO:0000259" key="2">
    <source>
        <dbReference type="PROSITE" id="PS50105"/>
    </source>
</evidence>
<dbReference type="PANTHER" id="PTHR21359">
    <property type="entry name" value="DUF5577 DOMAIN-CONTAINING PROTEIN"/>
    <property type="match status" value="1"/>
</dbReference>
<dbReference type="PROSITE" id="PS50105">
    <property type="entry name" value="SAM_DOMAIN"/>
    <property type="match status" value="1"/>
</dbReference>
<evidence type="ECO:0000256" key="1">
    <source>
        <dbReference type="SAM" id="MobiDB-lite"/>
    </source>
</evidence>
<evidence type="ECO:0000313" key="3">
    <source>
        <dbReference type="EMBL" id="JAG63801.1"/>
    </source>
</evidence>
<sequence>MKSDCSAPSWLRFFMSAGIQIDSAETYAVTFSKNQIQLDMLPEIKKEYLVDMGITLMGHIIAILRHAKAVHTEEVTKSTLSTTKGGNTVASKVVAPGTKPISKTTPIVVKEKVQTASSVTKVVSSTQSERPATKSAVVPSPKSQKPAPESAEVDKRKDKSLSNGPRVSSKSAPPRPVESPVKRKLASDESASPDESESKKRIFQRLGHVPTSTAPTDSPSNGESVFARLGQKSAPTTTIDPIVVVTAKKMPVKPIISIPKPISTPKQVVTLNRSTLLADPKKKVMMINKGVLTKTMRADQDVPTKILSSTSLSAEHTSQTLQNSRLPKNNVYARLGKAAMDTELVKPVVPPSKVKRVSFGSVFEKTIPPVRKTQFCSFGDRTSDFPSSPGFKKRPAIGDNGVFSRLGF</sequence>
<feature type="compositionally biased region" description="Polar residues" evidence="1">
    <location>
        <begin position="161"/>
        <end position="171"/>
    </location>
</feature>
<dbReference type="InterPro" id="IPR001660">
    <property type="entry name" value="SAM"/>
</dbReference>
<dbReference type="Pfam" id="PF18017">
    <property type="entry name" value="SAM_4"/>
    <property type="match status" value="1"/>
</dbReference>
<dbReference type="InterPro" id="IPR013761">
    <property type="entry name" value="SAM/pointed_sf"/>
</dbReference>
<feature type="region of interest" description="Disordered" evidence="1">
    <location>
        <begin position="206"/>
        <end position="225"/>
    </location>
</feature>
<dbReference type="PANTHER" id="PTHR21359:SF1">
    <property type="entry name" value="DUF5577 DOMAIN-CONTAINING PROTEIN"/>
    <property type="match status" value="1"/>
</dbReference>
<dbReference type="Gene3D" id="1.10.150.50">
    <property type="entry name" value="Transcription Factor, Ets-1"/>
    <property type="match status" value="1"/>
</dbReference>
<organism evidence="3">
    <name type="scientific">Lygus hesperus</name>
    <name type="common">Western plant bug</name>
    <dbReference type="NCBI Taxonomy" id="30085"/>
    <lineage>
        <taxon>Eukaryota</taxon>
        <taxon>Metazoa</taxon>
        <taxon>Ecdysozoa</taxon>
        <taxon>Arthropoda</taxon>
        <taxon>Hexapoda</taxon>
        <taxon>Insecta</taxon>
        <taxon>Pterygota</taxon>
        <taxon>Neoptera</taxon>
        <taxon>Paraneoptera</taxon>
        <taxon>Hemiptera</taxon>
        <taxon>Heteroptera</taxon>
        <taxon>Panheteroptera</taxon>
        <taxon>Cimicomorpha</taxon>
        <taxon>Miridae</taxon>
        <taxon>Mirini</taxon>
        <taxon>Lygus</taxon>
    </lineage>
</organism>
<reference evidence="3" key="1">
    <citation type="submission" date="2014-09" db="EMBL/GenBank/DDBJ databases">
        <authorList>
            <person name="Magalhaes I.L.F."/>
            <person name="Oliveira U."/>
            <person name="Santos F.R."/>
            <person name="Vidigal T.H.D.A."/>
            <person name="Brescovit A.D."/>
            <person name="Santos A.J."/>
        </authorList>
    </citation>
    <scope>NUCLEOTIDE SEQUENCE</scope>
</reference>
<feature type="domain" description="SAM" evidence="2">
    <location>
        <begin position="2"/>
        <end position="73"/>
    </location>
</feature>
<dbReference type="EMBL" id="GBRD01002020">
    <property type="protein sequence ID" value="JAG63801.1"/>
    <property type="molecule type" value="Transcribed_RNA"/>
</dbReference>
<accession>A0A0K8TEH5</accession>
<proteinExistence type="predicted"/>
<dbReference type="SUPFAM" id="SSF47769">
    <property type="entry name" value="SAM/Pointed domain"/>
    <property type="match status" value="1"/>
</dbReference>
<feature type="region of interest" description="Disordered" evidence="1">
    <location>
        <begin position="121"/>
        <end position="200"/>
    </location>
</feature>
<dbReference type="GO" id="GO:0005634">
    <property type="term" value="C:nucleus"/>
    <property type="evidence" value="ECO:0007669"/>
    <property type="project" value="TreeGrafter"/>
</dbReference>
<protein>
    <recommendedName>
        <fullName evidence="2">SAM domain-containing protein</fullName>
    </recommendedName>
</protein>
<dbReference type="InterPro" id="IPR039161">
    <property type="entry name" value="C19orf47-like"/>
</dbReference>
<dbReference type="AlphaFoldDB" id="A0A0K8TEH5"/>
<feature type="compositionally biased region" description="Polar residues" evidence="1">
    <location>
        <begin position="210"/>
        <end position="223"/>
    </location>
</feature>